<keyword evidence="14" id="KW-0812">Transmembrane</keyword>
<evidence type="ECO:0000256" key="15">
    <source>
        <dbReference type="SAM" id="SignalP"/>
    </source>
</evidence>
<dbReference type="SUPFAM" id="SSF55874">
    <property type="entry name" value="ATPase domain of HSP90 chaperone/DNA topoisomerase II/histidine kinase"/>
    <property type="match status" value="1"/>
</dbReference>
<dbReference type="FunFam" id="1.10.287.130:FF:000045">
    <property type="entry name" value="Two-component system sensor histidine kinase/response regulator"/>
    <property type="match status" value="1"/>
</dbReference>
<dbReference type="PANTHER" id="PTHR43547">
    <property type="entry name" value="TWO-COMPONENT HISTIDINE KINASE"/>
    <property type="match status" value="1"/>
</dbReference>
<dbReference type="Pfam" id="PF00512">
    <property type="entry name" value="HisKA"/>
    <property type="match status" value="1"/>
</dbReference>
<keyword evidence="7" id="KW-0067">ATP-binding</keyword>
<dbReference type="PANTHER" id="PTHR43547:SF2">
    <property type="entry name" value="HYBRID SIGNAL TRANSDUCTION HISTIDINE KINASE C"/>
    <property type="match status" value="1"/>
</dbReference>
<feature type="domain" description="Histidine kinase" evidence="17">
    <location>
        <begin position="865"/>
        <end position="1088"/>
    </location>
</feature>
<keyword evidence="3 12" id="KW-0597">Phosphoprotein</keyword>
<dbReference type="InterPro" id="IPR013783">
    <property type="entry name" value="Ig-like_fold"/>
</dbReference>
<evidence type="ECO:0000256" key="11">
    <source>
        <dbReference type="ARBA" id="ARBA00023163"/>
    </source>
</evidence>
<keyword evidence="15" id="KW-0732">Signal</keyword>
<dbReference type="InterPro" id="IPR011110">
    <property type="entry name" value="Reg_prop"/>
</dbReference>
<dbReference type="SUPFAM" id="SSF63829">
    <property type="entry name" value="Calcium-dependent phosphotriesterase"/>
    <property type="match status" value="1"/>
</dbReference>
<feature type="domain" description="HTH araC/xylS-type" evidence="16">
    <location>
        <begin position="1262"/>
        <end position="1361"/>
    </location>
</feature>
<dbReference type="Gene3D" id="3.40.50.2300">
    <property type="match status" value="1"/>
</dbReference>
<keyword evidence="10" id="KW-0238">DNA-binding</keyword>
<dbReference type="PROSITE" id="PS50109">
    <property type="entry name" value="HIS_KIN"/>
    <property type="match status" value="1"/>
</dbReference>
<evidence type="ECO:0000256" key="5">
    <source>
        <dbReference type="ARBA" id="ARBA00022741"/>
    </source>
</evidence>
<dbReference type="InterPro" id="IPR001789">
    <property type="entry name" value="Sig_transdc_resp-reg_receiver"/>
</dbReference>
<keyword evidence="9" id="KW-0805">Transcription regulation</keyword>
<dbReference type="SUPFAM" id="SSF52172">
    <property type="entry name" value="CheY-like"/>
    <property type="match status" value="1"/>
</dbReference>
<evidence type="ECO:0000256" key="7">
    <source>
        <dbReference type="ARBA" id="ARBA00022840"/>
    </source>
</evidence>
<evidence type="ECO:0000256" key="3">
    <source>
        <dbReference type="ARBA" id="ARBA00022553"/>
    </source>
</evidence>
<dbReference type="InterPro" id="IPR004358">
    <property type="entry name" value="Sig_transdc_His_kin-like_C"/>
</dbReference>
<protein>
    <recommendedName>
        <fullName evidence="2">histidine kinase</fullName>
        <ecNumber evidence="2">2.7.13.3</ecNumber>
    </recommendedName>
</protein>
<organism evidence="19 20">
    <name type="scientific">Filimonas effusa</name>
    <dbReference type="NCBI Taxonomy" id="2508721"/>
    <lineage>
        <taxon>Bacteria</taxon>
        <taxon>Pseudomonadati</taxon>
        <taxon>Bacteroidota</taxon>
        <taxon>Chitinophagia</taxon>
        <taxon>Chitinophagales</taxon>
        <taxon>Chitinophagaceae</taxon>
        <taxon>Filimonas</taxon>
    </lineage>
</organism>
<dbReference type="SUPFAM" id="SSF47384">
    <property type="entry name" value="Homodimeric domain of signal transducing histidine kinase"/>
    <property type="match status" value="1"/>
</dbReference>
<dbReference type="RefSeq" id="WP_129005432.1">
    <property type="nucleotide sequence ID" value="NZ_SDHZ01000004.1"/>
</dbReference>
<dbReference type="Gene3D" id="2.60.40.10">
    <property type="entry name" value="Immunoglobulins"/>
    <property type="match status" value="1"/>
</dbReference>
<evidence type="ECO:0000256" key="6">
    <source>
        <dbReference type="ARBA" id="ARBA00022777"/>
    </source>
</evidence>
<comment type="catalytic activity">
    <reaction evidence="1">
        <text>ATP + protein L-histidine = ADP + protein N-phospho-L-histidine.</text>
        <dbReference type="EC" id="2.7.13.3"/>
    </reaction>
</comment>
<dbReference type="Proteomes" id="UP000290545">
    <property type="component" value="Unassembled WGS sequence"/>
</dbReference>
<dbReference type="GO" id="GO:0043565">
    <property type="term" value="F:sequence-specific DNA binding"/>
    <property type="evidence" value="ECO:0007669"/>
    <property type="project" value="InterPro"/>
</dbReference>
<evidence type="ECO:0000259" key="17">
    <source>
        <dbReference type="PROSITE" id="PS50109"/>
    </source>
</evidence>
<dbReference type="Gene3D" id="1.10.10.60">
    <property type="entry name" value="Homeodomain-like"/>
    <property type="match status" value="1"/>
</dbReference>
<evidence type="ECO:0000256" key="9">
    <source>
        <dbReference type="ARBA" id="ARBA00023015"/>
    </source>
</evidence>
<evidence type="ECO:0000313" key="19">
    <source>
        <dbReference type="EMBL" id="RXK81178.1"/>
    </source>
</evidence>
<dbReference type="Gene3D" id="1.10.287.130">
    <property type="match status" value="1"/>
</dbReference>
<dbReference type="InterPro" id="IPR011123">
    <property type="entry name" value="Y_Y_Y"/>
</dbReference>
<feature type="transmembrane region" description="Helical" evidence="14">
    <location>
        <begin position="800"/>
        <end position="817"/>
    </location>
</feature>
<keyword evidence="6 19" id="KW-0418">Kinase</keyword>
<dbReference type="InterPro" id="IPR036097">
    <property type="entry name" value="HisK_dim/P_sf"/>
</dbReference>
<dbReference type="GO" id="GO:0005524">
    <property type="term" value="F:ATP binding"/>
    <property type="evidence" value="ECO:0007669"/>
    <property type="project" value="UniProtKB-KW"/>
</dbReference>
<evidence type="ECO:0000313" key="20">
    <source>
        <dbReference type="Proteomes" id="UP000290545"/>
    </source>
</evidence>
<comment type="caution">
    <text evidence="19">The sequence shown here is derived from an EMBL/GenBank/DDBJ whole genome shotgun (WGS) entry which is preliminary data.</text>
</comment>
<dbReference type="InterPro" id="IPR015943">
    <property type="entry name" value="WD40/YVTN_repeat-like_dom_sf"/>
</dbReference>
<dbReference type="FunFam" id="3.30.565.10:FF:000037">
    <property type="entry name" value="Hybrid sensor histidine kinase/response regulator"/>
    <property type="match status" value="1"/>
</dbReference>
<feature type="signal peptide" evidence="15">
    <location>
        <begin position="1"/>
        <end position="22"/>
    </location>
</feature>
<dbReference type="Pfam" id="PF07494">
    <property type="entry name" value="Reg_prop"/>
    <property type="match status" value="8"/>
</dbReference>
<keyword evidence="8" id="KW-0902">Two-component regulatory system</keyword>
<dbReference type="EC" id="2.7.13.3" evidence="2"/>
<dbReference type="InterPro" id="IPR036890">
    <property type="entry name" value="HATPase_C_sf"/>
</dbReference>
<dbReference type="Pfam" id="PF12833">
    <property type="entry name" value="HTH_18"/>
    <property type="match status" value="1"/>
</dbReference>
<evidence type="ECO:0000259" key="18">
    <source>
        <dbReference type="PROSITE" id="PS50110"/>
    </source>
</evidence>
<evidence type="ECO:0000256" key="1">
    <source>
        <dbReference type="ARBA" id="ARBA00000085"/>
    </source>
</evidence>
<evidence type="ECO:0000256" key="4">
    <source>
        <dbReference type="ARBA" id="ARBA00022679"/>
    </source>
</evidence>
<dbReference type="InterPro" id="IPR018062">
    <property type="entry name" value="HTH_AraC-typ_CS"/>
</dbReference>
<dbReference type="InterPro" id="IPR005467">
    <property type="entry name" value="His_kinase_dom"/>
</dbReference>
<dbReference type="Gene3D" id="3.30.565.10">
    <property type="entry name" value="Histidine kinase-like ATPase, C-terminal domain"/>
    <property type="match status" value="1"/>
</dbReference>
<name>A0A4V1M9H6_9BACT</name>
<evidence type="ECO:0000256" key="13">
    <source>
        <dbReference type="SAM" id="Coils"/>
    </source>
</evidence>
<dbReference type="InterPro" id="IPR011047">
    <property type="entry name" value="Quinoprotein_ADH-like_sf"/>
</dbReference>
<proteinExistence type="predicted"/>
<dbReference type="SUPFAM" id="SSF50998">
    <property type="entry name" value="Quinoprotein alcohol dehydrogenase-like"/>
    <property type="match status" value="1"/>
</dbReference>
<dbReference type="Pfam" id="PF07495">
    <property type="entry name" value="Y_Y_Y"/>
    <property type="match status" value="1"/>
</dbReference>
<dbReference type="CDD" id="cd16922">
    <property type="entry name" value="HATPase_EvgS-ArcB-TorS-like"/>
    <property type="match status" value="1"/>
</dbReference>
<dbReference type="SUPFAM" id="SSF46689">
    <property type="entry name" value="Homeodomain-like"/>
    <property type="match status" value="1"/>
</dbReference>
<dbReference type="InterPro" id="IPR018060">
    <property type="entry name" value="HTH_AraC"/>
</dbReference>
<keyword evidence="5" id="KW-0547">Nucleotide-binding</keyword>
<dbReference type="SMART" id="SM00448">
    <property type="entry name" value="REC"/>
    <property type="match status" value="1"/>
</dbReference>
<feature type="coiled-coil region" evidence="13">
    <location>
        <begin position="828"/>
        <end position="855"/>
    </location>
</feature>
<dbReference type="InterPro" id="IPR011006">
    <property type="entry name" value="CheY-like_superfamily"/>
</dbReference>
<keyword evidence="14" id="KW-0472">Membrane</keyword>
<gene>
    <name evidence="19" type="ORF">ESB13_19765</name>
</gene>
<dbReference type="PROSITE" id="PS00041">
    <property type="entry name" value="HTH_ARAC_FAMILY_1"/>
    <property type="match status" value="1"/>
</dbReference>
<feature type="modified residue" description="4-aspartylphosphate" evidence="12">
    <location>
        <position position="1163"/>
    </location>
</feature>
<dbReference type="PRINTS" id="PR00344">
    <property type="entry name" value="BCTRLSENSOR"/>
</dbReference>
<dbReference type="Gene3D" id="2.130.10.10">
    <property type="entry name" value="YVTN repeat-like/Quinoprotein amine dehydrogenase"/>
    <property type="match status" value="3"/>
</dbReference>
<dbReference type="FunFam" id="2.60.40.10:FF:000791">
    <property type="entry name" value="Two-component system sensor histidine kinase/response regulator"/>
    <property type="match status" value="1"/>
</dbReference>
<evidence type="ECO:0000256" key="8">
    <source>
        <dbReference type="ARBA" id="ARBA00023012"/>
    </source>
</evidence>
<dbReference type="SMART" id="SM00387">
    <property type="entry name" value="HATPase_c"/>
    <property type="match status" value="1"/>
</dbReference>
<evidence type="ECO:0000256" key="14">
    <source>
        <dbReference type="SAM" id="Phobius"/>
    </source>
</evidence>
<dbReference type="SMART" id="SM00388">
    <property type="entry name" value="HisKA"/>
    <property type="match status" value="1"/>
</dbReference>
<keyword evidence="13" id="KW-0175">Coiled coil</keyword>
<evidence type="ECO:0000256" key="2">
    <source>
        <dbReference type="ARBA" id="ARBA00012438"/>
    </source>
</evidence>
<evidence type="ECO:0000256" key="10">
    <source>
        <dbReference type="ARBA" id="ARBA00023125"/>
    </source>
</evidence>
<keyword evidence="14" id="KW-1133">Transmembrane helix</keyword>
<dbReference type="InterPro" id="IPR009057">
    <property type="entry name" value="Homeodomain-like_sf"/>
</dbReference>
<sequence>MNAFKIAGISLLIISIHLCNIAAGQQSPWLFTKHTTSQGLSSPTVYDILQDSYGFLWLATEDGLNRFDGINFRIYRHIPGNNNDLGVNHVTSLYEGRDGRIWIGTNGGGLCYYDRGKDSVFNYKATGPIYISAVVNSIKGSSDNLVWITSFGALNTINPATRQLVENTKYERLRKAVDKKVSLCFLEDSKHRAWVGTTTGLFFFDPAANRLQHFTHQPGNSTSLPDNGVNKIVEDKQGNIWLATDNGLAMALPGEKEFRNYSANNPLYRISNDFISTIAADNRNRLWIGTDRGLDILDITTGKLVNLQPDERNSASISSMSIRSISIGRNGLYWIGTFRGGLNMFNENANNFNSKEYNAFDPKGLRSRQVTSFVSHKNDVLLGSDGGGLQLYHRNTGLLDAIQLPVINKNDKHGLAILALAPGSGSTIWAGTFSNGLYHYNPATGSCRHYEKGTQSSDLNSNDIFCIQEDAQGNTWVGTNGGGINIIKPGGNEVVKHLYDPDNTAASVPPSNYIRCLKEARDGRIWIGSFGSGLSVFDPASQRSTFYRKSDSGLPSDYVVSLMEDSHGNIWAGTGGNGIGMLRKGSNRFEVLNEKNGLANATIHTIIEDQQGKIWISTNSGLSCYDPVSRNFKNFTQNNGLQVGAFLPGSGIMLADGEIFFGGQNGFNHFNPGTLKTNTTPPRVVLTSLKADNEPVNSSGAIIDSSIQVAKHIRLKYKQTFAIGFEALSYTVPEANRYEYQLEGFDKTWVSAGKDHSAYYANVPPGNYTFRVRACNNDGVWNNDGVSIAVTVIPPFYRTIYAYLVYLLIIVGIILYLRHRGIQKLRMQFALEQERKEAKQLIERQQKEAEYLHKLDQLKIKFLTNLSHEFRTPISLINGPVDTLLKQATEQFSSIQLNLIRRNSRRLLNLVNQLLDFRQMEEGELKLHVSEGDFVSFVQEICDSFSDLARQKKIGFGCHAAASLPAVLFDSNKLERVLFNLLSNAFKFTPENGNISVNIREEPENARPGFTTVIVSVMDSGIGIPQQALPHVFDSFFQHATDAQVINHGSGIGLSITKEFVELHGGTIIVESREGAGSNFSFRLPLQLVDKPGEADTNAGLAEHGKQPLQDSKPSILIIDDEDDFRCYLREGLHEEYRVFEAANGKEGWQRTLFHHPDIIVCDIQMPVMNGHELVQKLKADKRTRHIPVILLTAANTPAGALDGLETGAIDYMTKPFDFAVLHAKINNILLLNQSFRETYSKQVIVALPETETTSLKDKFLQEMLSHIYQNLDNPELSVESLSSHLFMSRASLYNKVLEYTGKTPVEFIRSVKIEKARELLEKKGLSINEIAYELGFASPNYFTKVFKSQMKMTPSEYQAMKENEPGNEVHG</sequence>
<dbReference type="GO" id="GO:0003700">
    <property type="term" value="F:DNA-binding transcription factor activity"/>
    <property type="evidence" value="ECO:0007669"/>
    <property type="project" value="InterPro"/>
</dbReference>
<evidence type="ECO:0000256" key="12">
    <source>
        <dbReference type="PROSITE-ProRule" id="PRU00169"/>
    </source>
</evidence>
<dbReference type="OrthoDB" id="1489484at2"/>
<dbReference type="PROSITE" id="PS50110">
    <property type="entry name" value="RESPONSE_REGULATORY"/>
    <property type="match status" value="1"/>
</dbReference>
<keyword evidence="4" id="KW-0808">Transferase</keyword>
<dbReference type="PROSITE" id="PS01124">
    <property type="entry name" value="HTH_ARAC_FAMILY_2"/>
    <property type="match status" value="1"/>
</dbReference>
<dbReference type="SMART" id="SM00342">
    <property type="entry name" value="HTH_ARAC"/>
    <property type="match status" value="1"/>
</dbReference>
<dbReference type="InterPro" id="IPR003661">
    <property type="entry name" value="HisK_dim/P_dom"/>
</dbReference>
<dbReference type="InterPro" id="IPR003594">
    <property type="entry name" value="HATPase_dom"/>
</dbReference>
<feature type="chain" id="PRO_5020369778" description="histidine kinase" evidence="15">
    <location>
        <begin position="23"/>
        <end position="1372"/>
    </location>
</feature>
<dbReference type="GO" id="GO:0000155">
    <property type="term" value="F:phosphorelay sensor kinase activity"/>
    <property type="evidence" value="ECO:0007669"/>
    <property type="project" value="InterPro"/>
</dbReference>
<feature type="domain" description="Response regulatory" evidence="18">
    <location>
        <begin position="1115"/>
        <end position="1230"/>
    </location>
</feature>
<dbReference type="CDD" id="cd00082">
    <property type="entry name" value="HisKA"/>
    <property type="match status" value="1"/>
</dbReference>
<evidence type="ECO:0000259" key="16">
    <source>
        <dbReference type="PROSITE" id="PS01124"/>
    </source>
</evidence>
<accession>A0A4V1M9H6</accession>
<keyword evidence="11" id="KW-0804">Transcription</keyword>
<dbReference type="Pfam" id="PF00072">
    <property type="entry name" value="Response_reg"/>
    <property type="match status" value="1"/>
</dbReference>
<dbReference type="EMBL" id="SDHZ01000004">
    <property type="protein sequence ID" value="RXK81178.1"/>
    <property type="molecule type" value="Genomic_DNA"/>
</dbReference>
<dbReference type="Pfam" id="PF02518">
    <property type="entry name" value="HATPase_c"/>
    <property type="match status" value="1"/>
</dbReference>
<keyword evidence="20" id="KW-1185">Reference proteome</keyword>
<reference evidence="19 20" key="1">
    <citation type="submission" date="2019-01" db="EMBL/GenBank/DDBJ databases">
        <title>Filimonas sp. strain TTM-71.</title>
        <authorList>
            <person name="Chen W.-M."/>
        </authorList>
    </citation>
    <scope>NUCLEOTIDE SEQUENCE [LARGE SCALE GENOMIC DNA]</scope>
    <source>
        <strain evidence="19 20">TTM-71</strain>
    </source>
</reference>